<name>C6WBY3_ACTMD</name>
<dbReference type="SUPFAM" id="SSF48403">
    <property type="entry name" value="Ankyrin repeat"/>
    <property type="match status" value="1"/>
</dbReference>
<gene>
    <name evidence="4" type="ordered locus">Amir_3666</name>
</gene>
<organism evidence="4 5">
    <name type="scientific">Actinosynnema mirum (strain ATCC 29888 / DSM 43827 / JCM 3225 / NBRC 14064 / NCIMB 13271 / NRRL B-12336 / IMRU 3971 / 101)</name>
    <dbReference type="NCBI Taxonomy" id="446462"/>
    <lineage>
        <taxon>Bacteria</taxon>
        <taxon>Bacillati</taxon>
        <taxon>Actinomycetota</taxon>
        <taxon>Actinomycetes</taxon>
        <taxon>Pseudonocardiales</taxon>
        <taxon>Pseudonocardiaceae</taxon>
        <taxon>Actinosynnema</taxon>
    </lineage>
</organism>
<proteinExistence type="predicted"/>
<keyword evidence="1" id="KW-0677">Repeat</keyword>
<protein>
    <submittedName>
        <fullName evidence="4">Ankyrin</fullName>
    </submittedName>
</protein>
<dbReference type="RefSeq" id="WP_015802437.1">
    <property type="nucleotide sequence ID" value="NC_013093.1"/>
</dbReference>
<evidence type="ECO:0000256" key="2">
    <source>
        <dbReference type="ARBA" id="ARBA00023043"/>
    </source>
</evidence>
<reference evidence="4 5" key="1">
    <citation type="journal article" date="2009" name="Stand. Genomic Sci.">
        <title>Complete genome sequence of Actinosynnema mirum type strain (101).</title>
        <authorList>
            <person name="Land M."/>
            <person name="Lapidus A."/>
            <person name="Mayilraj S."/>
            <person name="Chen F."/>
            <person name="Copeland A."/>
            <person name="Del Rio T.G."/>
            <person name="Nolan M."/>
            <person name="Lucas S."/>
            <person name="Tice H."/>
            <person name="Cheng J.F."/>
            <person name="Chertkov O."/>
            <person name="Bruce D."/>
            <person name="Goodwin L."/>
            <person name="Pitluck S."/>
            <person name="Rohde M."/>
            <person name="Goker M."/>
            <person name="Pati A."/>
            <person name="Ivanova N."/>
            <person name="Mavromatis K."/>
            <person name="Chen A."/>
            <person name="Palaniappan K."/>
            <person name="Hauser L."/>
            <person name="Chang Y.J."/>
            <person name="Jeffries C.C."/>
            <person name="Brettin T."/>
            <person name="Detter J.C."/>
            <person name="Han C."/>
            <person name="Chain P."/>
            <person name="Tindall B.J."/>
            <person name="Bristow J."/>
            <person name="Eisen J.A."/>
            <person name="Markowitz V."/>
            <person name="Hugenholtz P."/>
            <person name="Kyrpides N.C."/>
            <person name="Klenk H.P."/>
        </authorList>
    </citation>
    <scope>NUCLEOTIDE SEQUENCE [LARGE SCALE GENOMIC DNA]</scope>
    <source>
        <strain evidence="5">ATCC 29888 / DSM 43827 / JCM 3225 / NBRC 14064 / NCIMB 13271 / NRRL B-12336 / IMRU 3971 / 101</strain>
    </source>
</reference>
<dbReference type="InterPro" id="IPR002110">
    <property type="entry name" value="Ankyrin_rpt"/>
</dbReference>
<evidence type="ECO:0000256" key="3">
    <source>
        <dbReference type="PROSITE-ProRule" id="PRU00023"/>
    </source>
</evidence>
<dbReference type="Gene3D" id="1.25.40.20">
    <property type="entry name" value="Ankyrin repeat-containing domain"/>
    <property type="match status" value="1"/>
</dbReference>
<dbReference type="STRING" id="446462.Amir_3666"/>
<dbReference type="EMBL" id="CP001630">
    <property type="protein sequence ID" value="ACU37550.1"/>
    <property type="molecule type" value="Genomic_DNA"/>
</dbReference>
<keyword evidence="2 3" id="KW-0040">ANK repeat</keyword>
<keyword evidence="5" id="KW-1185">Reference proteome</keyword>
<dbReference type="PROSITE" id="PS50088">
    <property type="entry name" value="ANK_REPEAT"/>
    <property type="match status" value="1"/>
</dbReference>
<dbReference type="PANTHER" id="PTHR24201">
    <property type="entry name" value="ANK_REP_REGION DOMAIN-CONTAINING PROTEIN"/>
    <property type="match status" value="1"/>
</dbReference>
<accession>C6WBY3</accession>
<evidence type="ECO:0000313" key="5">
    <source>
        <dbReference type="Proteomes" id="UP000002213"/>
    </source>
</evidence>
<dbReference type="PANTHER" id="PTHR24201:SF16">
    <property type="entry name" value="ANKYRIN-1-LIKE-RELATED"/>
    <property type="match status" value="1"/>
</dbReference>
<evidence type="ECO:0000256" key="1">
    <source>
        <dbReference type="ARBA" id="ARBA00022737"/>
    </source>
</evidence>
<feature type="repeat" description="ANK" evidence="3">
    <location>
        <begin position="39"/>
        <end position="71"/>
    </location>
</feature>
<dbReference type="Pfam" id="PF12796">
    <property type="entry name" value="Ank_2"/>
    <property type="match status" value="1"/>
</dbReference>
<dbReference type="InterPro" id="IPR036770">
    <property type="entry name" value="Ankyrin_rpt-contain_sf"/>
</dbReference>
<sequence length="199" mass="21347">MAVEQRKGDALIEACRTGDSRAVRELAPTPEDLAARDEHGWSPLDWAAGGGDPVTTSVLLDAGADPTAVTGDGRTPYEIALAAGRREVAGMLREHAGQQPGGWAPYCRAYPLSALRAYRGWPSEAEKSARGGPPDGEAIGYVHDDFTVTTSMWPGEDVLLAEVTPEWKRFCSRELGFAVPDDLDLIPAASGRTDEREAR</sequence>
<dbReference type="AlphaFoldDB" id="C6WBY3"/>
<dbReference type="InterPro" id="IPR050776">
    <property type="entry name" value="Ank_Repeat/CDKN_Inhibitor"/>
</dbReference>
<dbReference type="HOGENOM" id="CLU_1459730_0_0_11"/>
<dbReference type="eggNOG" id="COG0666">
    <property type="taxonomic scope" value="Bacteria"/>
</dbReference>
<dbReference type="KEGG" id="ami:Amir_3666"/>
<evidence type="ECO:0000313" key="4">
    <source>
        <dbReference type="EMBL" id="ACU37550.1"/>
    </source>
</evidence>
<dbReference type="Proteomes" id="UP000002213">
    <property type="component" value="Chromosome"/>
</dbReference>
<dbReference type="SMART" id="SM00248">
    <property type="entry name" value="ANK"/>
    <property type="match status" value="2"/>
</dbReference>